<sequence>MPSNNNNKNNQSSSSSSSSSSSFARGQSANNPAAAAGDKSNYKMTKEGWGDRVSFQHSMGLNMTPNDIHEGNEILDAFRRSDPEQQAAQRK</sequence>
<keyword evidence="3" id="KW-1185">Reference proteome</keyword>
<dbReference type="STRING" id="694573.A0A194VA48"/>
<feature type="region of interest" description="Disordered" evidence="1">
    <location>
        <begin position="1"/>
        <end position="45"/>
    </location>
</feature>
<protein>
    <submittedName>
        <fullName evidence="2">Uncharacterized protein</fullName>
    </submittedName>
</protein>
<evidence type="ECO:0000313" key="2">
    <source>
        <dbReference type="EMBL" id="KUI60897.1"/>
    </source>
</evidence>
<evidence type="ECO:0000313" key="3">
    <source>
        <dbReference type="Proteomes" id="UP000078576"/>
    </source>
</evidence>
<dbReference type="EMBL" id="KN714761">
    <property type="protein sequence ID" value="KUI60897.1"/>
    <property type="molecule type" value="Genomic_DNA"/>
</dbReference>
<evidence type="ECO:0000256" key="1">
    <source>
        <dbReference type="SAM" id="MobiDB-lite"/>
    </source>
</evidence>
<feature type="compositionally biased region" description="Low complexity" evidence="1">
    <location>
        <begin position="1"/>
        <end position="22"/>
    </location>
</feature>
<dbReference type="Proteomes" id="UP000078576">
    <property type="component" value="Unassembled WGS sequence"/>
</dbReference>
<reference evidence="3" key="1">
    <citation type="submission" date="2014-12" db="EMBL/GenBank/DDBJ databases">
        <title>Genome Sequence of Valsa Canker Pathogens Uncovers a Specific Adaption of Colonization on Woody Bark.</title>
        <authorList>
            <person name="Yin Z."/>
            <person name="Liu H."/>
            <person name="Gao X."/>
            <person name="Li Z."/>
            <person name="Song N."/>
            <person name="Ke X."/>
            <person name="Dai Q."/>
            <person name="Wu Y."/>
            <person name="Sun Y."/>
            <person name="Xu J.-R."/>
            <person name="Kang Z.K."/>
            <person name="Wang L."/>
            <person name="Huang L."/>
        </authorList>
    </citation>
    <scope>NUCLEOTIDE SEQUENCE [LARGE SCALE GENOMIC DNA]</scope>
    <source>
        <strain evidence="3">SXYL134</strain>
    </source>
</reference>
<name>A0A194VA48_CYTMA</name>
<feature type="compositionally biased region" description="Basic and acidic residues" evidence="1">
    <location>
        <begin position="67"/>
        <end position="83"/>
    </location>
</feature>
<dbReference type="OrthoDB" id="4232400at2759"/>
<gene>
    <name evidence="2" type="ORF">VP1G_08092</name>
</gene>
<organism evidence="2 3">
    <name type="scientific">Cytospora mali</name>
    <name type="common">Apple Valsa canker fungus</name>
    <name type="synonym">Valsa mali</name>
    <dbReference type="NCBI Taxonomy" id="578113"/>
    <lineage>
        <taxon>Eukaryota</taxon>
        <taxon>Fungi</taxon>
        <taxon>Dikarya</taxon>
        <taxon>Ascomycota</taxon>
        <taxon>Pezizomycotina</taxon>
        <taxon>Sordariomycetes</taxon>
        <taxon>Sordariomycetidae</taxon>
        <taxon>Diaporthales</taxon>
        <taxon>Cytosporaceae</taxon>
        <taxon>Cytospora</taxon>
    </lineage>
</organism>
<dbReference type="AlphaFoldDB" id="A0A194VA48"/>
<feature type="region of interest" description="Disordered" evidence="1">
    <location>
        <begin position="57"/>
        <end position="91"/>
    </location>
</feature>
<accession>A0A194VA48</accession>
<proteinExistence type="predicted"/>